<dbReference type="PANTHER" id="PTHR45969">
    <property type="entry name" value="RING ZINC FINGER PROTEIN-RELATED"/>
    <property type="match status" value="1"/>
</dbReference>
<dbReference type="PANTHER" id="PTHR45969:SF81">
    <property type="entry name" value="OS08G0157400 PROTEIN"/>
    <property type="match status" value="1"/>
</dbReference>
<keyword evidence="2 4" id="KW-0863">Zinc-finger</keyword>
<dbReference type="SMART" id="SM00744">
    <property type="entry name" value="RINGv"/>
    <property type="match status" value="1"/>
</dbReference>
<dbReference type="Proteomes" id="UP001415857">
    <property type="component" value="Unassembled WGS sequence"/>
</dbReference>
<dbReference type="InterPro" id="IPR011016">
    <property type="entry name" value="Znf_RING-CH"/>
</dbReference>
<reference evidence="6 7" key="1">
    <citation type="journal article" date="2024" name="Plant J.">
        <title>Genome sequences and population genomics reveal climatic adaptation and genomic divergence between two closely related sweetgum species.</title>
        <authorList>
            <person name="Xu W.Q."/>
            <person name="Ren C.Q."/>
            <person name="Zhang X.Y."/>
            <person name="Comes H.P."/>
            <person name="Liu X.H."/>
            <person name="Li Y.G."/>
            <person name="Kettle C.J."/>
            <person name="Jalonen R."/>
            <person name="Gaisberger H."/>
            <person name="Ma Y.Z."/>
            <person name="Qiu Y.X."/>
        </authorList>
    </citation>
    <scope>NUCLEOTIDE SEQUENCE [LARGE SCALE GENOMIC DNA]</scope>
    <source>
        <strain evidence="6">Hangzhou</strain>
    </source>
</reference>
<dbReference type="Gene3D" id="3.30.40.10">
    <property type="entry name" value="Zinc/RING finger domain, C3HC4 (zinc finger)"/>
    <property type="match status" value="1"/>
</dbReference>
<evidence type="ECO:0000256" key="3">
    <source>
        <dbReference type="ARBA" id="ARBA00022833"/>
    </source>
</evidence>
<comment type="caution">
    <text evidence="6">The sequence shown here is derived from an EMBL/GenBank/DDBJ whole genome shotgun (WGS) entry which is preliminary data.</text>
</comment>
<dbReference type="GO" id="GO:0016567">
    <property type="term" value="P:protein ubiquitination"/>
    <property type="evidence" value="ECO:0007669"/>
    <property type="project" value="TreeGrafter"/>
</dbReference>
<dbReference type="AlphaFoldDB" id="A0AAP0WRI1"/>
<dbReference type="SUPFAM" id="SSF57850">
    <property type="entry name" value="RING/U-box"/>
    <property type="match status" value="1"/>
</dbReference>
<dbReference type="EMBL" id="JBBPBK010000011">
    <property type="protein sequence ID" value="KAK9275230.1"/>
    <property type="molecule type" value="Genomic_DNA"/>
</dbReference>
<dbReference type="SMART" id="SM00184">
    <property type="entry name" value="RING"/>
    <property type="match status" value="1"/>
</dbReference>
<dbReference type="PROSITE" id="PS50089">
    <property type="entry name" value="ZF_RING_2"/>
    <property type="match status" value="1"/>
</dbReference>
<proteinExistence type="predicted"/>
<dbReference type="InterPro" id="IPR001841">
    <property type="entry name" value="Znf_RING"/>
</dbReference>
<protein>
    <recommendedName>
        <fullName evidence="5">RING-type domain-containing protein</fullName>
    </recommendedName>
</protein>
<dbReference type="GO" id="GO:0061630">
    <property type="term" value="F:ubiquitin protein ligase activity"/>
    <property type="evidence" value="ECO:0007669"/>
    <property type="project" value="TreeGrafter"/>
</dbReference>
<organism evidence="6 7">
    <name type="scientific">Liquidambar formosana</name>
    <name type="common">Formosan gum</name>
    <dbReference type="NCBI Taxonomy" id="63359"/>
    <lineage>
        <taxon>Eukaryota</taxon>
        <taxon>Viridiplantae</taxon>
        <taxon>Streptophyta</taxon>
        <taxon>Embryophyta</taxon>
        <taxon>Tracheophyta</taxon>
        <taxon>Spermatophyta</taxon>
        <taxon>Magnoliopsida</taxon>
        <taxon>eudicotyledons</taxon>
        <taxon>Gunneridae</taxon>
        <taxon>Pentapetalae</taxon>
        <taxon>Saxifragales</taxon>
        <taxon>Altingiaceae</taxon>
        <taxon>Liquidambar</taxon>
    </lineage>
</organism>
<evidence type="ECO:0000256" key="4">
    <source>
        <dbReference type="PROSITE-ProRule" id="PRU00175"/>
    </source>
</evidence>
<evidence type="ECO:0000256" key="2">
    <source>
        <dbReference type="ARBA" id="ARBA00022771"/>
    </source>
</evidence>
<feature type="domain" description="RING-type" evidence="5">
    <location>
        <begin position="107"/>
        <end position="150"/>
    </location>
</feature>
<evidence type="ECO:0000313" key="6">
    <source>
        <dbReference type="EMBL" id="KAK9275230.1"/>
    </source>
</evidence>
<dbReference type="GO" id="GO:0008270">
    <property type="term" value="F:zinc ion binding"/>
    <property type="evidence" value="ECO:0007669"/>
    <property type="project" value="UniProtKB-KW"/>
</dbReference>
<accession>A0AAP0WRI1</accession>
<evidence type="ECO:0000259" key="5">
    <source>
        <dbReference type="PROSITE" id="PS50089"/>
    </source>
</evidence>
<keyword evidence="1" id="KW-0479">Metal-binding</keyword>
<evidence type="ECO:0000256" key="1">
    <source>
        <dbReference type="ARBA" id="ARBA00022723"/>
    </source>
</evidence>
<keyword evidence="7" id="KW-1185">Reference proteome</keyword>
<keyword evidence="3" id="KW-0862">Zinc</keyword>
<sequence>MGFPYFSFKLPKSIDVSFLLNLLGHFKFMVMVALTHLGLSNTSQGPQQEAFSEELSANYVFIDWPTPSLVPIPVHILTASIKKRLPVVEYSEFLKKFSLGEKEDAVCTICLSSVEKSHEIRELSNCCHLFHRDCLDKWVDVGQVTCPLCRSMLFPAKGDMKRCGGDPWLMERNAYLFGEGHVMTTS</sequence>
<evidence type="ECO:0000313" key="7">
    <source>
        <dbReference type="Proteomes" id="UP001415857"/>
    </source>
</evidence>
<gene>
    <name evidence="6" type="ORF">L1049_022492</name>
</gene>
<name>A0AAP0WRI1_LIQFO</name>
<dbReference type="Pfam" id="PF13639">
    <property type="entry name" value="zf-RING_2"/>
    <property type="match status" value="1"/>
</dbReference>
<dbReference type="InterPro" id="IPR013083">
    <property type="entry name" value="Znf_RING/FYVE/PHD"/>
</dbReference>